<dbReference type="GO" id="GO:0005543">
    <property type="term" value="F:phospholipid binding"/>
    <property type="evidence" value="ECO:0007669"/>
    <property type="project" value="TreeGrafter"/>
</dbReference>
<dbReference type="RefSeq" id="WP_097279432.1">
    <property type="nucleotide sequence ID" value="NZ_OCNJ01000005.1"/>
</dbReference>
<dbReference type="InterPro" id="IPR003399">
    <property type="entry name" value="Mce/MlaD"/>
</dbReference>
<dbReference type="AlphaFoldDB" id="A0A286GK23"/>
<protein>
    <submittedName>
        <fullName evidence="2">Phospholipid/cholesterol/gamma-HCH transport system substrate-binding protein</fullName>
    </submittedName>
</protein>
<evidence type="ECO:0000259" key="1">
    <source>
        <dbReference type="Pfam" id="PF02470"/>
    </source>
</evidence>
<organism evidence="2 3">
    <name type="scientific">Caenispirillum bisanense</name>
    <dbReference type="NCBI Taxonomy" id="414052"/>
    <lineage>
        <taxon>Bacteria</taxon>
        <taxon>Pseudomonadati</taxon>
        <taxon>Pseudomonadota</taxon>
        <taxon>Alphaproteobacteria</taxon>
        <taxon>Rhodospirillales</taxon>
        <taxon>Novispirillaceae</taxon>
        <taxon>Caenispirillum</taxon>
    </lineage>
</organism>
<feature type="domain" description="Mce/MlaD" evidence="1">
    <location>
        <begin position="36"/>
        <end position="113"/>
    </location>
</feature>
<proteinExistence type="predicted"/>
<dbReference type="GO" id="GO:0005548">
    <property type="term" value="F:phospholipid transporter activity"/>
    <property type="evidence" value="ECO:0007669"/>
    <property type="project" value="TreeGrafter"/>
</dbReference>
<reference evidence="2 3" key="1">
    <citation type="submission" date="2017-09" db="EMBL/GenBank/DDBJ databases">
        <authorList>
            <person name="Ehlers B."/>
            <person name="Leendertz F.H."/>
        </authorList>
    </citation>
    <scope>NUCLEOTIDE SEQUENCE [LARGE SCALE GENOMIC DNA]</scope>
    <source>
        <strain evidence="2 3">USBA 140</strain>
    </source>
</reference>
<dbReference type="PANTHER" id="PTHR33371">
    <property type="entry name" value="INTERMEMBRANE PHOSPHOLIPID TRANSPORT SYSTEM BINDING PROTEIN MLAD-RELATED"/>
    <property type="match status" value="1"/>
</dbReference>
<dbReference type="OrthoDB" id="7164001at2"/>
<dbReference type="Pfam" id="PF02470">
    <property type="entry name" value="MlaD"/>
    <property type="match status" value="1"/>
</dbReference>
<dbReference type="PANTHER" id="PTHR33371:SF4">
    <property type="entry name" value="INTERMEMBRANE PHOSPHOLIPID TRANSPORT SYSTEM BINDING PROTEIN MLAD"/>
    <property type="match status" value="1"/>
</dbReference>
<evidence type="ECO:0000313" key="2">
    <source>
        <dbReference type="EMBL" id="SOD95887.1"/>
    </source>
</evidence>
<accession>A0A286GK23</accession>
<evidence type="ECO:0000313" key="3">
    <source>
        <dbReference type="Proteomes" id="UP000219621"/>
    </source>
</evidence>
<keyword evidence="3" id="KW-1185">Reference proteome</keyword>
<dbReference type="InterPro" id="IPR052336">
    <property type="entry name" value="MlaD_Phospholipid_Transporter"/>
</dbReference>
<dbReference type="EMBL" id="OCNJ01000005">
    <property type="protein sequence ID" value="SOD95887.1"/>
    <property type="molecule type" value="Genomic_DNA"/>
</dbReference>
<sequence>MGRNPIETILGAVVLVVAGLFLAIAYTMADVRPVEGYPLQAVFSKTGDLQVGSDVRVSGIKVGSVTEQRLDPQTFRAVVSMTIVPDVRLPADTVATIVSDGLLGGKYVRLQPGSATEMLDSGGRIDNTEDFQSMEDLVGDIIFLATQSPSAQGAAQPGR</sequence>
<name>A0A286GK23_9PROT</name>
<gene>
    <name evidence="2" type="ORF">SAMN05421508_10546</name>
</gene>
<dbReference type="Proteomes" id="UP000219621">
    <property type="component" value="Unassembled WGS sequence"/>
</dbReference>